<name>A0A2V1GXA5_9GAMM</name>
<comment type="caution">
    <text evidence="1">The sequence shown here is derived from an EMBL/GenBank/DDBJ whole genome shotgun (WGS) entry which is preliminary data.</text>
</comment>
<protein>
    <submittedName>
        <fullName evidence="1">Uncharacterized protein</fullName>
    </submittedName>
</protein>
<gene>
    <name evidence="1" type="ORF">DC094_17405</name>
</gene>
<reference evidence="1 2" key="1">
    <citation type="submission" date="2018-04" db="EMBL/GenBank/DDBJ databases">
        <title>Thalassorhabdus spongiae gen. nov., sp. nov., isolated from a marine sponge in South-West Iceland.</title>
        <authorList>
            <person name="Knobloch S."/>
            <person name="Daussin A."/>
            <person name="Johannsson R."/>
            <person name="Marteinsson V.T."/>
        </authorList>
    </citation>
    <scope>NUCLEOTIDE SEQUENCE [LARGE SCALE GENOMIC DNA]</scope>
    <source>
        <strain evidence="1 2">Hp12</strain>
    </source>
</reference>
<accession>A0A2V1GXA5</accession>
<sequence length="59" mass="6331">MNAKCPTAGVIKVLDPLFDALIWPVLGGDNTPVSAFDHLFDGINDAFSTKCFAIFVTTD</sequence>
<dbReference type="Proteomes" id="UP000244906">
    <property type="component" value="Unassembled WGS sequence"/>
</dbReference>
<evidence type="ECO:0000313" key="2">
    <source>
        <dbReference type="Proteomes" id="UP000244906"/>
    </source>
</evidence>
<evidence type="ECO:0000313" key="1">
    <source>
        <dbReference type="EMBL" id="PVZ65663.1"/>
    </source>
</evidence>
<dbReference type="EMBL" id="QDDL01000009">
    <property type="protein sequence ID" value="PVZ65663.1"/>
    <property type="molecule type" value="Genomic_DNA"/>
</dbReference>
<organism evidence="1 2">
    <name type="scientific">Pelagibaculum spongiae</name>
    <dbReference type="NCBI Taxonomy" id="2080658"/>
    <lineage>
        <taxon>Bacteria</taxon>
        <taxon>Pseudomonadati</taxon>
        <taxon>Pseudomonadota</taxon>
        <taxon>Gammaproteobacteria</taxon>
        <taxon>Oceanospirillales</taxon>
        <taxon>Pelagibaculum</taxon>
    </lineage>
</organism>
<proteinExistence type="predicted"/>
<keyword evidence="2" id="KW-1185">Reference proteome</keyword>
<dbReference type="AlphaFoldDB" id="A0A2V1GXA5"/>